<dbReference type="RefSeq" id="WP_194298712.1">
    <property type="nucleotide sequence ID" value="NZ_WOSW01000010.1"/>
</dbReference>
<comment type="subcellular location">
    <subcellularLocation>
        <location evidence="1">Cell outer membrane</location>
    </subcellularLocation>
</comment>
<organism evidence="5 6">
    <name type="scientific">Acetobacter fallax</name>
    <dbReference type="NCBI Taxonomy" id="1737473"/>
    <lineage>
        <taxon>Bacteria</taxon>
        <taxon>Pseudomonadati</taxon>
        <taxon>Pseudomonadota</taxon>
        <taxon>Alphaproteobacteria</taxon>
        <taxon>Acetobacterales</taxon>
        <taxon>Acetobacteraceae</taxon>
        <taxon>Acetobacter</taxon>
    </lineage>
</organism>
<keyword evidence="3" id="KW-0998">Cell outer membrane</keyword>
<keyword evidence="5" id="KW-0675">Receptor</keyword>
<evidence type="ECO:0000256" key="3">
    <source>
        <dbReference type="ARBA" id="ARBA00023237"/>
    </source>
</evidence>
<gene>
    <name evidence="5" type="ORF">GOB84_07595</name>
</gene>
<keyword evidence="2" id="KW-0472">Membrane</keyword>
<evidence type="ECO:0000313" key="5">
    <source>
        <dbReference type="EMBL" id="NHO32427.1"/>
    </source>
</evidence>
<reference evidence="5 6" key="1">
    <citation type="journal article" date="2020" name="Int. J. Syst. Evol. Microbiol.">
        <title>Novel acetic acid bacteria from cider fermentations: Acetobacter conturbans sp. nov. and Acetobacter fallax sp. nov.</title>
        <authorList>
            <person name="Sombolestani A.S."/>
            <person name="Cleenwerck I."/>
            <person name="Cnockaert M."/>
            <person name="Borremans W."/>
            <person name="Wieme A.D."/>
            <person name="De Vuyst L."/>
            <person name="Vandamme P."/>
        </authorList>
    </citation>
    <scope>NUCLEOTIDE SEQUENCE [LARGE SCALE GENOMIC DNA]</scope>
    <source>
        <strain evidence="5 6">LMG 1637</strain>
    </source>
</reference>
<proteinExistence type="predicted"/>
<evidence type="ECO:0000313" key="6">
    <source>
        <dbReference type="Proteomes" id="UP000615326"/>
    </source>
</evidence>
<dbReference type="InterPro" id="IPR036942">
    <property type="entry name" value="Beta-barrel_TonB_sf"/>
</dbReference>
<evidence type="ECO:0000256" key="2">
    <source>
        <dbReference type="ARBA" id="ARBA00023136"/>
    </source>
</evidence>
<evidence type="ECO:0000256" key="1">
    <source>
        <dbReference type="ARBA" id="ARBA00004442"/>
    </source>
</evidence>
<dbReference type="Pfam" id="PF00593">
    <property type="entry name" value="TonB_dep_Rec_b-barrel"/>
    <property type="match status" value="1"/>
</dbReference>
<evidence type="ECO:0000259" key="4">
    <source>
        <dbReference type="Pfam" id="PF00593"/>
    </source>
</evidence>
<dbReference type="Proteomes" id="UP000615326">
    <property type="component" value="Unassembled WGS sequence"/>
</dbReference>
<feature type="domain" description="TonB-dependent receptor-like beta-barrel" evidence="4">
    <location>
        <begin position="30"/>
        <end position="98"/>
    </location>
</feature>
<dbReference type="EMBL" id="WOSW01000010">
    <property type="protein sequence ID" value="NHO32427.1"/>
    <property type="molecule type" value="Genomic_DNA"/>
</dbReference>
<comment type="caution">
    <text evidence="5">The sequence shown here is derived from an EMBL/GenBank/DDBJ whole genome shotgun (WGS) entry which is preliminary data.</text>
</comment>
<dbReference type="Gene3D" id="2.40.170.20">
    <property type="entry name" value="TonB-dependent receptor, beta-barrel domain"/>
    <property type="match status" value="1"/>
</dbReference>
<dbReference type="InterPro" id="IPR000531">
    <property type="entry name" value="Beta-barrel_TonB"/>
</dbReference>
<protein>
    <submittedName>
        <fullName evidence="5">TonB-dependent receptor</fullName>
    </submittedName>
</protein>
<keyword evidence="6" id="KW-1185">Reference proteome</keyword>
<sequence length="129" mass="14580">MLFQRVSGSISHESDDRQMLNVTSTNYNLNTGAAESRLKPFKPEQVLTCEGGFKTMLFDRHLRFNAAGFYYDYRDQQLPGSIPVPPYDVPGGYVNAPRSYICGGGIRYRSAPLSRPDSDTELQLPERRL</sequence>
<dbReference type="SUPFAM" id="SSF56935">
    <property type="entry name" value="Porins"/>
    <property type="match status" value="1"/>
</dbReference>
<name>A0ABX0K9I5_9PROT</name>
<accession>A0ABX0K9I5</accession>